<dbReference type="Gramene" id="AET1Gv20199000.15">
    <property type="protein sequence ID" value="AET1Gv20199000.15"/>
    <property type="gene ID" value="AET1Gv20199000"/>
</dbReference>
<protein>
    <submittedName>
        <fullName evidence="1">Uncharacterized protein</fullName>
    </submittedName>
</protein>
<reference evidence="1" key="5">
    <citation type="journal article" date="2021" name="G3 (Bethesda)">
        <title>Aegilops tauschii genome assembly Aet v5.0 features greater sequence contiguity and improved annotation.</title>
        <authorList>
            <person name="Wang L."/>
            <person name="Zhu T."/>
            <person name="Rodriguez J.C."/>
            <person name="Deal K.R."/>
            <person name="Dubcovsky J."/>
            <person name="McGuire P.E."/>
            <person name="Lux T."/>
            <person name="Spannagl M."/>
            <person name="Mayer K.F.X."/>
            <person name="Baldrich P."/>
            <person name="Meyers B.C."/>
            <person name="Huo N."/>
            <person name="Gu Y.Q."/>
            <person name="Zhou H."/>
            <person name="Devos K.M."/>
            <person name="Bennetzen J.L."/>
            <person name="Unver T."/>
            <person name="Budak H."/>
            <person name="Gulick P.J."/>
            <person name="Galiba G."/>
            <person name="Kalapos B."/>
            <person name="Nelson D.R."/>
            <person name="Li P."/>
            <person name="You F.M."/>
            <person name="Luo M.C."/>
            <person name="Dvorak J."/>
        </authorList>
    </citation>
    <scope>NUCLEOTIDE SEQUENCE [LARGE SCALE GENOMIC DNA]</scope>
    <source>
        <strain evidence="1">cv. AL8/78</strain>
    </source>
</reference>
<reference evidence="2" key="2">
    <citation type="journal article" date="2017" name="Nat. Plants">
        <title>The Aegilops tauschii genome reveals multiple impacts of transposons.</title>
        <authorList>
            <person name="Zhao G."/>
            <person name="Zou C."/>
            <person name="Li K."/>
            <person name="Wang K."/>
            <person name="Li T."/>
            <person name="Gao L."/>
            <person name="Zhang X."/>
            <person name="Wang H."/>
            <person name="Yang Z."/>
            <person name="Liu X."/>
            <person name="Jiang W."/>
            <person name="Mao L."/>
            <person name="Kong X."/>
            <person name="Jiao Y."/>
            <person name="Jia J."/>
        </authorList>
    </citation>
    <scope>NUCLEOTIDE SEQUENCE [LARGE SCALE GENOMIC DNA]</scope>
    <source>
        <strain evidence="2">cv. AL8/78</strain>
    </source>
</reference>
<reference evidence="1" key="3">
    <citation type="journal article" date="2017" name="Nature">
        <title>Genome sequence of the progenitor of the wheat D genome Aegilops tauschii.</title>
        <authorList>
            <person name="Luo M.C."/>
            <person name="Gu Y.Q."/>
            <person name="Puiu D."/>
            <person name="Wang H."/>
            <person name="Twardziok S.O."/>
            <person name="Deal K.R."/>
            <person name="Huo N."/>
            <person name="Zhu T."/>
            <person name="Wang L."/>
            <person name="Wang Y."/>
            <person name="McGuire P.E."/>
            <person name="Liu S."/>
            <person name="Long H."/>
            <person name="Ramasamy R.K."/>
            <person name="Rodriguez J.C."/>
            <person name="Van S.L."/>
            <person name="Yuan L."/>
            <person name="Wang Z."/>
            <person name="Xia Z."/>
            <person name="Xiao L."/>
            <person name="Anderson O.D."/>
            <person name="Ouyang S."/>
            <person name="Liang Y."/>
            <person name="Zimin A.V."/>
            <person name="Pertea G."/>
            <person name="Qi P."/>
            <person name="Bennetzen J.L."/>
            <person name="Dai X."/>
            <person name="Dawson M.W."/>
            <person name="Muller H.G."/>
            <person name="Kugler K."/>
            <person name="Rivarola-Duarte L."/>
            <person name="Spannagl M."/>
            <person name="Mayer K.F.X."/>
            <person name="Lu F.H."/>
            <person name="Bevan M.W."/>
            <person name="Leroy P."/>
            <person name="Li P."/>
            <person name="You F.M."/>
            <person name="Sun Q."/>
            <person name="Liu Z."/>
            <person name="Lyons E."/>
            <person name="Wicker T."/>
            <person name="Salzberg S.L."/>
            <person name="Devos K.M."/>
            <person name="Dvorak J."/>
        </authorList>
    </citation>
    <scope>NUCLEOTIDE SEQUENCE [LARGE SCALE GENOMIC DNA]</scope>
    <source>
        <strain evidence="1">cv. AL8/78</strain>
    </source>
</reference>
<dbReference type="AlphaFoldDB" id="A0A452XX91"/>
<proteinExistence type="predicted"/>
<sequence length="92" mass="10508">MPQRLLRWQRYGLKGATHKTVLTGVLSCMPKKETDHSILERTMGAMTHCHIHCFSHVGRLGGIVGCRMFRPPMTPPNFERIILDRKKTAPLI</sequence>
<keyword evidence="2" id="KW-1185">Reference proteome</keyword>
<organism evidence="1 2">
    <name type="scientific">Aegilops tauschii subsp. strangulata</name>
    <name type="common">Goatgrass</name>
    <dbReference type="NCBI Taxonomy" id="200361"/>
    <lineage>
        <taxon>Eukaryota</taxon>
        <taxon>Viridiplantae</taxon>
        <taxon>Streptophyta</taxon>
        <taxon>Embryophyta</taxon>
        <taxon>Tracheophyta</taxon>
        <taxon>Spermatophyta</taxon>
        <taxon>Magnoliopsida</taxon>
        <taxon>Liliopsida</taxon>
        <taxon>Poales</taxon>
        <taxon>Poaceae</taxon>
        <taxon>BOP clade</taxon>
        <taxon>Pooideae</taxon>
        <taxon>Triticodae</taxon>
        <taxon>Triticeae</taxon>
        <taxon>Triticinae</taxon>
        <taxon>Aegilops</taxon>
    </lineage>
</organism>
<dbReference type="EnsemblPlants" id="AET1Gv20199000.15">
    <property type="protein sequence ID" value="AET1Gv20199000.15"/>
    <property type="gene ID" value="AET1Gv20199000"/>
</dbReference>
<reference evidence="1" key="4">
    <citation type="submission" date="2019-03" db="UniProtKB">
        <authorList>
            <consortium name="EnsemblPlants"/>
        </authorList>
    </citation>
    <scope>IDENTIFICATION</scope>
</reference>
<reference evidence="2" key="1">
    <citation type="journal article" date="2014" name="Science">
        <title>Ancient hybridizations among the ancestral genomes of bread wheat.</title>
        <authorList>
            <consortium name="International Wheat Genome Sequencing Consortium,"/>
            <person name="Marcussen T."/>
            <person name="Sandve S.R."/>
            <person name="Heier L."/>
            <person name="Spannagl M."/>
            <person name="Pfeifer M."/>
            <person name="Jakobsen K.S."/>
            <person name="Wulff B.B."/>
            <person name="Steuernagel B."/>
            <person name="Mayer K.F."/>
            <person name="Olsen O.A."/>
        </authorList>
    </citation>
    <scope>NUCLEOTIDE SEQUENCE [LARGE SCALE GENOMIC DNA]</scope>
    <source>
        <strain evidence="2">cv. AL8/78</strain>
    </source>
</reference>
<evidence type="ECO:0000313" key="1">
    <source>
        <dbReference type="EnsemblPlants" id="AET1Gv20199000.15"/>
    </source>
</evidence>
<evidence type="ECO:0000313" key="2">
    <source>
        <dbReference type="Proteomes" id="UP000015105"/>
    </source>
</evidence>
<dbReference type="Proteomes" id="UP000015105">
    <property type="component" value="Chromosome 1D"/>
</dbReference>
<accession>A0A452XX91</accession>
<name>A0A452XX91_AEGTS</name>